<feature type="compositionally biased region" description="Low complexity" evidence="1">
    <location>
        <begin position="226"/>
        <end position="248"/>
    </location>
</feature>
<evidence type="ECO:0008006" key="5">
    <source>
        <dbReference type="Google" id="ProtNLM"/>
    </source>
</evidence>
<feature type="transmembrane region" description="Helical" evidence="2">
    <location>
        <begin position="604"/>
        <end position="622"/>
    </location>
</feature>
<feature type="compositionally biased region" description="Low complexity" evidence="1">
    <location>
        <begin position="207"/>
        <end position="218"/>
    </location>
</feature>
<keyword evidence="2" id="KW-0472">Membrane</keyword>
<keyword evidence="2" id="KW-0812">Transmembrane</keyword>
<keyword evidence="2" id="KW-1133">Transmembrane helix</keyword>
<evidence type="ECO:0000313" key="4">
    <source>
        <dbReference type="Proteomes" id="UP001648503"/>
    </source>
</evidence>
<feature type="transmembrane region" description="Helical" evidence="2">
    <location>
        <begin position="549"/>
        <end position="565"/>
    </location>
</feature>
<dbReference type="Proteomes" id="UP001648503">
    <property type="component" value="Unassembled WGS sequence"/>
</dbReference>
<proteinExistence type="predicted"/>
<feature type="transmembrane region" description="Helical" evidence="2">
    <location>
        <begin position="399"/>
        <end position="421"/>
    </location>
</feature>
<organism evidence="3 4">
    <name type="scientific">Batrachochytrium salamandrivorans</name>
    <dbReference type="NCBI Taxonomy" id="1357716"/>
    <lineage>
        <taxon>Eukaryota</taxon>
        <taxon>Fungi</taxon>
        <taxon>Fungi incertae sedis</taxon>
        <taxon>Chytridiomycota</taxon>
        <taxon>Chytridiomycota incertae sedis</taxon>
        <taxon>Chytridiomycetes</taxon>
        <taxon>Rhizophydiales</taxon>
        <taxon>Rhizophydiales incertae sedis</taxon>
        <taxon>Batrachochytrium</taxon>
    </lineage>
</organism>
<name>A0ABQ8FQV9_9FUNG</name>
<comment type="caution">
    <text evidence="3">The sequence shown here is derived from an EMBL/GenBank/DDBJ whole genome shotgun (WGS) entry which is preliminary data.</text>
</comment>
<evidence type="ECO:0000256" key="1">
    <source>
        <dbReference type="SAM" id="MobiDB-lite"/>
    </source>
</evidence>
<evidence type="ECO:0000256" key="2">
    <source>
        <dbReference type="SAM" id="Phobius"/>
    </source>
</evidence>
<feature type="transmembrane region" description="Helical" evidence="2">
    <location>
        <begin position="571"/>
        <end position="592"/>
    </location>
</feature>
<feature type="transmembrane region" description="Helical" evidence="2">
    <location>
        <begin position="144"/>
        <end position="166"/>
    </location>
</feature>
<keyword evidence="4" id="KW-1185">Reference proteome</keyword>
<feature type="region of interest" description="Disordered" evidence="1">
    <location>
        <begin position="189"/>
        <end position="249"/>
    </location>
</feature>
<feature type="transmembrane region" description="Helical" evidence="2">
    <location>
        <begin position="27"/>
        <end position="44"/>
    </location>
</feature>
<gene>
    <name evidence="3" type="ORF">BASA50_001766</name>
</gene>
<protein>
    <recommendedName>
        <fullName evidence="5">TRP C-terminal domain-containing protein</fullName>
    </recommendedName>
</protein>
<feature type="transmembrane region" description="Helical" evidence="2">
    <location>
        <begin position="634"/>
        <end position="658"/>
    </location>
</feature>
<dbReference type="EMBL" id="JAFCIX010000017">
    <property type="protein sequence ID" value="KAH6601088.1"/>
    <property type="molecule type" value="Genomic_DNA"/>
</dbReference>
<reference evidence="3 4" key="1">
    <citation type="submission" date="2021-02" db="EMBL/GenBank/DDBJ databases">
        <title>Variation within the Batrachochytrium salamandrivorans European outbreak.</title>
        <authorList>
            <person name="Kelly M."/>
            <person name="Pasmans F."/>
            <person name="Shea T.P."/>
            <person name="Munoz J.F."/>
            <person name="Carranza S."/>
            <person name="Cuomo C.A."/>
            <person name="Martel A."/>
        </authorList>
    </citation>
    <scope>NUCLEOTIDE SEQUENCE [LARGE SCALE GENOMIC DNA]</scope>
    <source>
        <strain evidence="3 4">AMFP18/2</strain>
    </source>
</reference>
<sequence>MDGNTPPIFITFDSVVSGGDYDTNNRTVIVAVTLFLCIVVLYILREVFGPMLVARWTSKEQVQKDALDHKLNAERFTRNFHEILKSFVNLSFSYRDIAKNPSKLIPHFFLILWIISIIVIQNAIGTFTSGSTTPVPIIKAPQTQIGLILFFISVNGYLIDRILSYYKDRTDNRKKILVLHHANGIPHPPSAFVATNGSPDEAPSKEPSIPSVSDSFDPSSDEMVQSSAPSSIPDSSVRGVRSVRSVRGPRPLAPLQNRPVVVLNEDRSGIPEATLSAANNIDAFKAPTNQGHGSDESDLFDHSFRYRRRIKHISPQFKRIDFTFANCVEITVLGTEFVQLASFPLRDLLRSVPFQQSMLTAEGTGSALFVQTIRQIVSTLSMGLPTINTRFLTTVQFAISWWMLIFGLSLAIIFTGLYHLLRIEKFEDMVSSATLRRVRQIISGTWVMAPLPLINLLYLIILTALIDPLGCLSDNKTPLWPATSLAAYALTVQDRERQCLPIHDGNPSLQAWYSLTGFMIGFLLLTICRTAQEPIPRDGTIQYTSRSELLFKNAAVIILLIYVLIPSETTTIRGILAVFIMAAMVAYSILIGSSYTRVINVARTISFMCVMWMALVVVYYTSSSQNDLLYQTGSGVFTSIITGWVIISLLYTFSYLIFIRKMQKDTQVPRLPLSAEENRDRMPLSYPVVPPGNHYRKPSDTSVLVPLSAVETTPNLNLVSSQPGTHELFPVSTLAEQHPSPISSNSPRLSRLEVRPLGPRQISNVLLKPSP</sequence>
<feature type="transmembrane region" description="Helical" evidence="2">
    <location>
        <begin position="441"/>
        <end position="466"/>
    </location>
</feature>
<feature type="transmembrane region" description="Helical" evidence="2">
    <location>
        <begin position="104"/>
        <end position="124"/>
    </location>
</feature>
<evidence type="ECO:0000313" key="3">
    <source>
        <dbReference type="EMBL" id="KAH6601088.1"/>
    </source>
</evidence>
<accession>A0ABQ8FQV9</accession>
<feature type="transmembrane region" description="Helical" evidence="2">
    <location>
        <begin position="511"/>
        <end position="528"/>
    </location>
</feature>